<dbReference type="KEGG" id="rrd:RradSPS_3124"/>
<gene>
    <name evidence="4" type="ORF">RradSPS_3124</name>
    <name evidence="5" type="ORF">SIL72_16440</name>
</gene>
<organism evidence="4 6">
    <name type="scientific">Rubrobacter radiotolerans</name>
    <name type="common">Arthrobacter radiotolerans</name>
    <dbReference type="NCBI Taxonomy" id="42256"/>
    <lineage>
        <taxon>Bacteria</taxon>
        <taxon>Bacillati</taxon>
        <taxon>Actinomycetota</taxon>
        <taxon>Rubrobacteria</taxon>
        <taxon>Rubrobacterales</taxon>
        <taxon>Rubrobacteraceae</taxon>
        <taxon>Rubrobacter</taxon>
    </lineage>
</organism>
<geneLocation type="plasmid" evidence="4">
    <name>3</name>
</geneLocation>
<dbReference type="EMBL" id="CP007517">
    <property type="protein sequence ID" value="AHY48407.1"/>
    <property type="molecule type" value="Genomic_DNA"/>
</dbReference>
<dbReference type="RefSeq" id="WP_084264193.1">
    <property type="nucleotide sequence ID" value="NZ_CP007517.1"/>
</dbReference>
<evidence type="ECO:0000256" key="1">
    <source>
        <dbReference type="ARBA" id="ARBA00022729"/>
    </source>
</evidence>
<accession>A0A023X7K0</accession>
<dbReference type="HOGENOM" id="CLU_891058_0_0_11"/>
<protein>
    <submittedName>
        <fullName evidence="4">Bacterial Ig-like domain</fullName>
    </submittedName>
    <submittedName>
        <fullName evidence="5">Ig-like domain-containing protein</fullName>
    </submittedName>
</protein>
<evidence type="ECO:0000313" key="5">
    <source>
        <dbReference type="EMBL" id="MDX5895620.1"/>
    </source>
</evidence>
<dbReference type="Proteomes" id="UP000025229">
    <property type="component" value="Plasmid 3"/>
</dbReference>
<proteinExistence type="predicted"/>
<evidence type="ECO:0000313" key="4">
    <source>
        <dbReference type="EMBL" id="AHY48407.1"/>
    </source>
</evidence>
<keyword evidence="1 2" id="KW-0732">Signal</keyword>
<evidence type="ECO:0000313" key="6">
    <source>
        <dbReference type="Proteomes" id="UP000025229"/>
    </source>
</evidence>
<sequence length="312" mass="33740">MGRMLKLLGALGICALLMFSSLPGVQAASDLLNNQHQEPVPLPGGEPRVTVGKIKAISPEEALGEAGARSVAAAVKCNQQPVVMSYPEARFTGLKKWCYDGRRVTQGTMEVRPYIEPEHRYTASRDGWVYVPGALKKTDRFVTANGVERGAHLSTRTGRFEYRVHGQAKPQSVYIPHLSRTGYGSGDCKGPKPKDLAPRLTAIYPVNTSKNVPRGHNIVAVLNMEAKEGTANEGTFYVINNRTGEYVEGATGRYGPDLSRILIVPYKPLDANTKYTATVAGGPNGVLGKTGDPLQVGKTWTFTTGTKIEPDN</sequence>
<dbReference type="Proteomes" id="UP001281130">
    <property type="component" value="Unassembled WGS sequence"/>
</dbReference>
<evidence type="ECO:0000256" key="2">
    <source>
        <dbReference type="SAM" id="SignalP"/>
    </source>
</evidence>
<reference evidence="4 6" key="1">
    <citation type="submission" date="2014-03" db="EMBL/GenBank/DDBJ databases">
        <title>Complete genome sequence of the Radio-Resistant Rubrobacter radiotolerans RSPS-4.</title>
        <authorList>
            <person name="Egas C.C."/>
            <person name="Barroso C.C."/>
            <person name="Froufe H.J.C."/>
            <person name="Pacheco J.J."/>
            <person name="Albuquerque L.L."/>
            <person name="da Costa M.M.S."/>
        </authorList>
    </citation>
    <scope>NUCLEOTIDE SEQUENCE [LARGE SCALE GENOMIC DNA]</scope>
    <source>
        <strain evidence="4 6">RSPS-4</strain>
        <plasmid evidence="4 6">3</plasmid>
    </source>
</reference>
<reference evidence="5" key="2">
    <citation type="submission" date="2023-11" db="EMBL/GenBank/DDBJ databases">
        <title>MicrobeMod: A computational toolkit for identifying prokaryotic methylation and restriction-modification with nanopore sequencing.</title>
        <authorList>
            <person name="Crits-Christoph A."/>
            <person name="Kang S.C."/>
            <person name="Lee H."/>
            <person name="Ostrov N."/>
        </authorList>
    </citation>
    <scope>NUCLEOTIDE SEQUENCE</scope>
    <source>
        <strain evidence="5">ATCC 51242</strain>
    </source>
</reference>
<feature type="chain" id="PRO_5001525289" evidence="2">
    <location>
        <begin position="28"/>
        <end position="312"/>
    </location>
</feature>
<feature type="domain" description="SbsA Ig-like" evidence="3">
    <location>
        <begin position="197"/>
        <end position="304"/>
    </location>
</feature>
<dbReference type="EMBL" id="JAWXXX010000004">
    <property type="protein sequence ID" value="MDX5895620.1"/>
    <property type="molecule type" value="Genomic_DNA"/>
</dbReference>
<dbReference type="InterPro" id="IPR032812">
    <property type="entry name" value="SbsA_Ig"/>
</dbReference>
<name>A0A023X7K0_RUBRA</name>
<keyword evidence="6" id="KW-1185">Reference proteome</keyword>
<dbReference type="AlphaFoldDB" id="A0A023X7K0"/>
<feature type="signal peptide" evidence="2">
    <location>
        <begin position="1"/>
        <end position="27"/>
    </location>
</feature>
<keyword evidence="4" id="KW-0614">Plasmid</keyword>
<dbReference type="Pfam" id="PF13205">
    <property type="entry name" value="Big_5"/>
    <property type="match status" value="1"/>
</dbReference>
<evidence type="ECO:0000259" key="3">
    <source>
        <dbReference type="Pfam" id="PF13205"/>
    </source>
</evidence>